<gene>
    <name evidence="8" type="primary">Hnr</name>
    <name evidence="8" type="ORF">NCTC13093_00685</name>
</gene>
<keyword evidence="2" id="KW-0004">4Fe-4S</keyword>
<sequence>MFAIDPVDCTECGVCKDACPCDAIYQDEKGHFIVDPDLCVECGACLDVCEFGSVFEGTLEEIKNVLKTC</sequence>
<keyword evidence="1" id="KW-0813">Transport</keyword>
<evidence type="ECO:0000256" key="6">
    <source>
        <dbReference type="ARBA" id="ARBA00023014"/>
    </source>
</evidence>
<evidence type="ECO:0000256" key="3">
    <source>
        <dbReference type="ARBA" id="ARBA00022723"/>
    </source>
</evidence>
<feature type="domain" description="4Fe-4S ferredoxin-type" evidence="7">
    <location>
        <begin position="1"/>
        <end position="29"/>
    </location>
</feature>
<evidence type="ECO:0000256" key="1">
    <source>
        <dbReference type="ARBA" id="ARBA00022448"/>
    </source>
</evidence>
<protein>
    <submittedName>
        <fullName evidence="8">6-hydroxynicotinate reductase</fullName>
        <ecNumber evidence="8">1.3.7.1</ecNumber>
    </submittedName>
</protein>
<dbReference type="InterPro" id="IPR017896">
    <property type="entry name" value="4Fe4S_Fe-S-bd"/>
</dbReference>
<keyword evidence="4" id="KW-0249">Electron transport</keyword>
<evidence type="ECO:0000259" key="7">
    <source>
        <dbReference type="PROSITE" id="PS51379"/>
    </source>
</evidence>
<dbReference type="SUPFAM" id="SSF54862">
    <property type="entry name" value="4Fe-4S ferredoxins"/>
    <property type="match status" value="1"/>
</dbReference>
<dbReference type="EMBL" id="UAPV01000001">
    <property type="protein sequence ID" value="SPT69318.1"/>
    <property type="molecule type" value="Genomic_DNA"/>
</dbReference>
<dbReference type="RefSeq" id="WP_113743501.1">
    <property type="nucleotide sequence ID" value="NZ_UAPU01000007.1"/>
</dbReference>
<dbReference type="GO" id="GO:0046872">
    <property type="term" value="F:metal ion binding"/>
    <property type="evidence" value="ECO:0007669"/>
    <property type="project" value="UniProtKB-KW"/>
</dbReference>
<dbReference type="PROSITE" id="PS51379">
    <property type="entry name" value="4FE4S_FER_2"/>
    <property type="match status" value="2"/>
</dbReference>
<dbReference type="GO" id="GO:0047595">
    <property type="term" value="F:6-hydroxynicotinate reductase activity"/>
    <property type="evidence" value="ECO:0007669"/>
    <property type="project" value="UniProtKB-EC"/>
</dbReference>
<keyword evidence="3" id="KW-0479">Metal-binding</keyword>
<evidence type="ECO:0000256" key="4">
    <source>
        <dbReference type="ARBA" id="ARBA00022982"/>
    </source>
</evidence>
<dbReference type="Proteomes" id="UP000250086">
    <property type="component" value="Unassembled WGS sequence"/>
</dbReference>
<name>A0A2X0WNP5_9GAMM</name>
<dbReference type="PANTHER" id="PTHR42859:SF10">
    <property type="entry name" value="DIMETHYLSULFOXIDE REDUCTASE CHAIN B"/>
    <property type="match status" value="1"/>
</dbReference>
<dbReference type="PROSITE" id="PS00198">
    <property type="entry name" value="4FE4S_FER_1"/>
    <property type="match status" value="1"/>
</dbReference>
<dbReference type="OrthoDB" id="9803397at2"/>
<proteinExistence type="predicted"/>
<dbReference type="PANTHER" id="PTHR42859">
    <property type="entry name" value="OXIDOREDUCTASE"/>
    <property type="match status" value="1"/>
</dbReference>
<evidence type="ECO:0000313" key="9">
    <source>
        <dbReference type="Proteomes" id="UP000250086"/>
    </source>
</evidence>
<dbReference type="AlphaFoldDB" id="A0A2X0WNP5"/>
<evidence type="ECO:0000256" key="2">
    <source>
        <dbReference type="ARBA" id="ARBA00022485"/>
    </source>
</evidence>
<keyword evidence="8" id="KW-0560">Oxidoreductase</keyword>
<accession>A0A2X0WNP5</accession>
<feature type="domain" description="4Fe-4S ferredoxin-type" evidence="7">
    <location>
        <begin position="30"/>
        <end position="59"/>
    </location>
</feature>
<dbReference type="Gene3D" id="3.30.70.20">
    <property type="match status" value="2"/>
</dbReference>
<dbReference type="InterPro" id="IPR050294">
    <property type="entry name" value="RnfB_subfamily"/>
</dbReference>
<reference evidence="8 9" key="1">
    <citation type="submission" date="2018-06" db="EMBL/GenBank/DDBJ databases">
        <authorList>
            <consortium name="Pathogen Informatics"/>
            <person name="Doyle S."/>
        </authorList>
    </citation>
    <scope>NUCLEOTIDE SEQUENCE [LARGE SCALE GENOMIC DNA]</scope>
    <source>
        <strain evidence="8 9">NCTC13093</strain>
    </source>
</reference>
<keyword evidence="5" id="KW-0408">Iron</keyword>
<dbReference type="InterPro" id="IPR017900">
    <property type="entry name" value="4Fe4S_Fe_S_CS"/>
</dbReference>
<dbReference type="Pfam" id="PF12838">
    <property type="entry name" value="Fer4_7"/>
    <property type="match status" value="1"/>
</dbReference>
<keyword evidence="9" id="KW-1185">Reference proteome</keyword>
<evidence type="ECO:0000256" key="5">
    <source>
        <dbReference type="ARBA" id="ARBA00023004"/>
    </source>
</evidence>
<dbReference type="GO" id="GO:0051539">
    <property type="term" value="F:4 iron, 4 sulfur cluster binding"/>
    <property type="evidence" value="ECO:0007669"/>
    <property type="project" value="UniProtKB-KW"/>
</dbReference>
<keyword evidence="6" id="KW-0411">Iron-sulfur</keyword>
<evidence type="ECO:0000313" key="8">
    <source>
        <dbReference type="EMBL" id="SPT69318.1"/>
    </source>
</evidence>
<dbReference type="EC" id="1.3.7.1" evidence="8"/>
<organism evidence="8 9">
    <name type="scientific">Anaerobiospirillum thomasii</name>
    <dbReference type="NCBI Taxonomy" id="179995"/>
    <lineage>
        <taxon>Bacteria</taxon>
        <taxon>Pseudomonadati</taxon>
        <taxon>Pseudomonadota</taxon>
        <taxon>Gammaproteobacteria</taxon>
        <taxon>Aeromonadales</taxon>
        <taxon>Succinivibrionaceae</taxon>
        <taxon>Anaerobiospirillum</taxon>
    </lineage>
</organism>